<dbReference type="Gene3D" id="1.10.10.10">
    <property type="entry name" value="Winged helix-like DNA-binding domain superfamily/Winged helix DNA-binding domain"/>
    <property type="match status" value="1"/>
</dbReference>
<feature type="domain" description="HTH iclR-type" evidence="4">
    <location>
        <begin position="6"/>
        <end position="67"/>
    </location>
</feature>
<name>A0A1H4AX91_9BACT</name>
<keyword evidence="1" id="KW-0805">Transcription regulation</keyword>
<gene>
    <name evidence="6" type="ORF">SAMN05660420_02019</name>
</gene>
<organism evidence="6 7">
    <name type="scientific">Desulfuromusa kysingii</name>
    <dbReference type="NCBI Taxonomy" id="37625"/>
    <lineage>
        <taxon>Bacteria</taxon>
        <taxon>Pseudomonadati</taxon>
        <taxon>Thermodesulfobacteriota</taxon>
        <taxon>Desulfuromonadia</taxon>
        <taxon>Desulfuromonadales</taxon>
        <taxon>Geopsychrobacteraceae</taxon>
        <taxon>Desulfuromusa</taxon>
    </lineage>
</organism>
<evidence type="ECO:0000256" key="1">
    <source>
        <dbReference type="ARBA" id="ARBA00023015"/>
    </source>
</evidence>
<dbReference type="PROSITE" id="PS51077">
    <property type="entry name" value="HTH_ICLR"/>
    <property type="match status" value="1"/>
</dbReference>
<dbReference type="RefSeq" id="WP_092347647.1">
    <property type="nucleotide sequence ID" value="NZ_FNQN01000005.1"/>
</dbReference>
<accession>A0A1H4AX91</accession>
<dbReference type="Gene3D" id="3.30.450.40">
    <property type="match status" value="2"/>
</dbReference>
<dbReference type="PANTHER" id="PTHR30136">
    <property type="entry name" value="HELIX-TURN-HELIX TRANSCRIPTIONAL REGULATOR, ICLR FAMILY"/>
    <property type="match status" value="1"/>
</dbReference>
<proteinExistence type="predicted"/>
<dbReference type="Proteomes" id="UP000199409">
    <property type="component" value="Unassembled WGS sequence"/>
</dbReference>
<dbReference type="PANTHER" id="PTHR30136:SF39">
    <property type="entry name" value="TRANSCRIPTIONAL REGULATORY PROTEIN"/>
    <property type="match status" value="1"/>
</dbReference>
<dbReference type="InterPro" id="IPR036388">
    <property type="entry name" value="WH-like_DNA-bd_sf"/>
</dbReference>
<dbReference type="GO" id="GO:0003677">
    <property type="term" value="F:DNA binding"/>
    <property type="evidence" value="ECO:0007669"/>
    <property type="project" value="UniProtKB-KW"/>
</dbReference>
<dbReference type="GO" id="GO:0003700">
    <property type="term" value="F:DNA-binding transcription factor activity"/>
    <property type="evidence" value="ECO:0007669"/>
    <property type="project" value="TreeGrafter"/>
</dbReference>
<feature type="domain" description="IclR-ED" evidence="5">
    <location>
        <begin position="68"/>
        <end position="226"/>
    </location>
</feature>
<keyword evidence="7" id="KW-1185">Reference proteome</keyword>
<dbReference type="SMART" id="SM00346">
    <property type="entry name" value="HTH_ICLR"/>
    <property type="match status" value="1"/>
</dbReference>
<sequence>MSNNRVEAVERALEILNCFTEDQSTLSLKLLAEKTGFYKSTILRLCGSLERYGYLTRQKDGQYRLGLALVSLGKIAQNSCDIGTIVRPIIESLRDCFNESVAFYTRSGNKRICLYRANANRAIRHQLEEGRRLPLEKGAAGQILLAYSGGEGEPFTTIRQQGWYTSLGERDPEVASVGVPVLTAEGKILAVLCISGLISRFTATRQRECAQALQVQAQGLAEQIDPQPFLDMS</sequence>
<dbReference type="SUPFAM" id="SSF46785">
    <property type="entry name" value="Winged helix' DNA-binding domain"/>
    <property type="match status" value="1"/>
</dbReference>
<dbReference type="InterPro" id="IPR050707">
    <property type="entry name" value="HTH_MetabolicPath_Reg"/>
</dbReference>
<protein>
    <submittedName>
        <fullName evidence="6">Transcriptional regulator, IclR family</fullName>
    </submittedName>
</protein>
<dbReference type="PROSITE" id="PS51078">
    <property type="entry name" value="ICLR_ED"/>
    <property type="match status" value="1"/>
</dbReference>
<dbReference type="GO" id="GO:0045892">
    <property type="term" value="P:negative regulation of DNA-templated transcription"/>
    <property type="evidence" value="ECO:0007669"/>
    <property type="project" value="TreeGrafter"/>
</dbReference>
<reference evidence="6 7" key="1">
    <citation type="submission" date="2016-10" db="EMBL/GenBank/DDBJ databases">
        <authorList>
            <person name="de Groot N.N."/>
        </authorList>
    </citation>
    <scope>NUCLEOTIDE SEQUENCE [LARGE SCALE GENOMIC DNA]</scope>
    <source>
        <strain evidence="6 7">DSM 7343</strain>
    </source>
</reference>
<dbReference type="Pfam" id="PF01614">
    <property type="entry name" value="IclR_C"/>
    <property type="match status" value="2"/>
</dbReference>
<dbReference type="InterPro" id="IPR036390">
    <property type="entry name" value="WH_DNA-bd_sf"/>
</dbReference>
<keyword evidence="2" id="KW-0238">DNA-binding</keyword>
<dbReference type="Pfam" id="PF09339">
    <property type="entry name" value="HTH_IclR"/>
    <property type="match status" value="1"/>
</dbReference>
<dbReference type="InterPro" id="IPR029016">
    <property type="entry name" value="GAF-like_dom_sf"/>
</dbReference>
<evidence type="ECO:0000259" key="4">
    <source>
        <dbReference type="PROSITE" id="PS51077"/>
    </source>
</evidence>
<dbReference type="InterPro" id="IPR005471">
    <property type="entry name" value="Tscrpt_reg_IclR_N"/>
</dbReference>
<dbReference type="EMBL" id="FNQN01000005">
    <property type="protein sequence ID" value="SEA40398.1"/>
    <property type="molecule type" value="Genomic_DNA"/>
</dbReference>
<dbReference type="InterPro" id="IPR014757">
    <property type="entry name" value="Tscrpt_reg_IclR_C"/>
</dbReference>
<dbReference type="OrthoDB" id="5416964at2"/>
<dbReference type="SUPFAM" id="SSF55781">
    <property type="entry name" value="GAF domain-like"/>
    <property type="match status" value="1"/>
</dbReference>
<evidence type="ECO:0000256" key="2">
    <source>
        <dbReference type="ARBA" id="ARBA00023125"/>
    </source>
</evidence>
<dbReference type="AlphaFoldDB" id="A0A1H4AX91"/>
<keyword evidence="3" id="KW-0804">Transcription</keyword>
<evidence type="ECO:0000259" key="5">
    <source>
        <dbReference type="PROSITE" id="PS51078"/>
    </source>
</evidence>
<evidence type="ECO:0000313" key="7">
    <source>
        <dbReference type="Proteomes" id="UP000199409"/>
    </source>
</evidence>
<evidence type="ECO:0000313" key="6">
    <source>
        <dbReference type="EMBL" id="SEA40398.1"/>
    </source>
</evidence>
<dbReference type="STRING" id="37625.SAMN05660420_02019"/>
<evidence type="ECO:0000256" key="3">
    <source>
        <dbReference type="ARBA" id="ARBA00023163"/>
    </source>
</evidence>